<proteinExistence type="predicted"/>
<feature type="region of interest" description="Disordered" evidence="1">
    <location>
        <begin position="525"/>
        <end position="547"/>
    </location>
</feature>
<evidence type="ECO:0000313" key="2">
    <source>
        <dbReference type="EMBL" id="KAJ3568686.1"/>
    </source>
</evidence>
<dbReference type="EMBL" id="JANIEX010000330">
    <property type="protein sequence ID" value="KAJ3568686.1"/>
    <property type="molecule type" value="Genomic_DNA"/>
</dbReference>
<keyword evidence="3" id="KW-1185">Reference proteome</keyword>
<sequence>MVYDALTIRSRLLRQNGYVARPGWINTVGWYSSGKGHYLIETHSSNAGGGTAPTYCTVVANIDADRLYMGPTGNHNPAFQAPFSASKFQMTLKCPENDSILQDDWKTTVQVLRDAQTSIAGTNDHRYFLITEGATTCIRLSAPVFEKIDPGNPVLMWFLGCVDPEAFDISTWPVPADHKSSLDTLASSYTVLPLAAYDVDEKLISLEKVQSTLSGALAEVTFSLRHYAMGNNTTGKFDCFSGRIEQIVVLRPPGPPLPSPYRNFRRGGGPWRLAAGEVPSSPSMLGRSTFTPCTPTTVQSLGAVGSSSPVDLAAIDIARNAAQEAVRSPVASPPSTPQKFGRHPYTNLTPITKMVDSRLVSLRLQEAAAAAVAAASVAGTASPASISSENAIAASVTAPVFNAIAPSAAPVFGTITPGAASVFSTPAPAMLTPSSTGIAAVTASPPSIAASGGALSGEPLAPVAAESSSRALLSHPSIPVVEMSIGVKRSQERADLGQIVVGEVGGLLLEDESRNNIEEVSLKLGSLDDTESPKKKLRSSKGKEKAV</sequence>
<accession>A0AAD5VSM9</accession>
<feature type="region of interest" description="Disordered" evidence="1">
    <location>
        <begin position="325"/>
        <end position="345"/>
    </location>
</feature>
<evidence type="ECO:0000256" key="1">
    <source>
        <dbReference type="SAM" id="MobiDB-lite"/>
    </source>
</evidence>
<dbReference type="Proteomes" id="UP001213000">
    <property type="component" value="Unassembled WGS sequence"/>
</dbReference>
<evidence type="ECO:0000313" key="3">
    <source>
        <dbReference type="Proteomes" id="UP001213000"/>
    </source>
</evidence>
<comment type="caution">
    <text evidence="2">The sequence shown here is derived from an EMBL/GenBank/DDBJ whole genome shotgun (WGS) entry which is preliminary data.</text>
</comment>
<organism evidence="2 3">
    <name type="scientific">Leucocoprinus birnbaumii</name>
    <dbReference type="NCBI Taxonomy" id="56174"/>
    <lineage>
        <taxon>Eukaryota</taxon>
        <taxon>Fungi</taxon>
        <taxon>Dikarya</taxon>
        <taxon>Basidiomycota</taxon>
        <taxon>Agaricomycotina</taxon>
        <taxon>Agaricomycetes</taxon>
        <taxon>Agaricomycetidae</taxon>
        <taxon>Agaricales</taxon>
        <taxon>Agaricineae</taxon>
        <taxon>Agaricaceae</taxon>
        <taxon>Leucocoprinus</taxon>
    </lineage>
</organism>
<dbReference type="AlphaFoldDB" id="A0AAD5VSM9"/>
<gene>
    <name evidence="2" type="ORF">NP233_g5548</name>
</gene>
<reference evidence="2" key="1">
    <citation type="submission" date="2022-07" db="EMBL/GenBank/DDBJ databases">
        <title>Genome Sequence of Leucocoprinus birnbaumii.</title>
        <authorList>
            <person name="Buettner E."/>
        </authorList>
    </citation>
    <scope>NUCLEOTIDE SEQUENCE</scope>
    <source>
        <strain evidence="2">VT141</strain>
    </source>
</reference>
<protein>
    <submittedName>
        <fullName evidence="2">Uncharacterized protein</fullName>
    </submittedName>
</protein>
<name>A0AAD5VSM9_9AGAR</name>